<evidence type="ECO:0000313" key="9">
    <source>
        <dbReference type="EMBL" id="SDY07425.1"/>
    </source>
</evidence>
<feature type="domain" description="RecX third three-helical" evidence="7">
    <location>
        <begin position="154"/>
        <end position="193"/>
    </location>
</feature>
<dbReference type="GO" id="GO:0006282">
    <property type="term" value="P:regulation of DNA repair"/>
    <property type="evidence" value="ECO:0007669"/>
    <property type="project" value="UniProtKB-UniRule"/>
</dbReference>
<gene>
    <name evidence="5" type="primary">recX</name>
    <name evidence="9" type="ORF">SAMN02910414_00685</name>
</gene>
<keyword evidence="10" id="KW-1185">Reference proteome</keyword>
<dbReference type="InterPro" id="IPR053925">
    <property type="entry name" value="RecX_HTH_3rd"/>
</dbReference>
<dbReference type="AlphaFoldDB" id="A0A1H3GWS0"/>
<dbReference type="Pfam" id="PF02631">
    <property type="entry name" value="RecX_HTH2"/>
    <property type="match status" value="1"/>
</dbReference>
<dbReference type="RefSeq" id="WP_083354421.1">
    <property type="nucleotide sequence ID" value="NZ_FNPG01000007.1"/>
</dbReference>
<keyword evidence="4 5" id="KW-0963">Cytoplasm</keyword>
<proteinExistence type="inferred from homology"/>
<dbReference type="InterPro" id="IPR036388">
    <property type="entry name" value="WH-like_DNA-bd_sf"/>
</dbReference>
<accession>A0A1H3GWS0</accession>
<dbReference type="PANTHER" id="PTHR33602:SF1">
    <property type="entry name" value="REGULATORY PROTEIN RECX FAMILY PROTEIN"/>
    <property type="match status" value="1"/>
</dbReference>
<dbReference type="InterPro" id="IPR053926">
    <property type="entry name" value="RecX_HTH_1st"/>
</dbReference>
<dbReference type="Pfam" id="PF21981">
    <property type="entry name" value="RecX_HTH3"/>
    <property type="match status" value="1"/>
</dbReference>
<comment type="subcellular location">
    <subcellularLocation>
        <location evidence="1 5">Cytoplasm</location>
    </subcellularLocation>
</comment>
<sequence length="207" mass="24816">MNDISVTSIKPITKKKFKVRFDNGIEVELYKGDIKTFDLFDGCTLDGSKQKEFFTDFLGKRATKRAMHILEKADRTEQEIRDKLKKNSYPEECIDIAINYLYSYHYLDDERYAQNYVMFYNDTRSQQKIKFDLQRKGVSRDIINSVLEEYYLDNELDQIKKWIEKKHFDIEKADAKGFNRMYSFLLRKGFKSSNVLKMLKKDNFYDD</sequence>
<evidence type="ECO:0000256" key="5">
    <source>
        <dbReference type="HAMAP-Rule" id="MF_01114"/>
    </source>
</evidence>
<evidence type="ECO:0000256" key="2">
    <source>
        <dbReference type="ARBA" id="ARBA00009695"/>
    </source>
</evidence>
<dbReference type="Pfam" id="PF21982">
    <property type="entry name" value="RecX_HTH1"/>
    <property type="match status" value="1"/>
</dbReference>
<evidence type="ECO:0000256" key="3">
    <source>
        <dbReference type="ARBA" id="ARBA00018111"/>
    </source>
</evidence>
<protein>
    <recommendedName>
        <fullName evidence="3 5">Regulatory protein RecX</fullName>
    </recommendedName>
</protein>
<feature type="domain" description="RecX first three-helical" evidence="8">
    <location>
        <begin position="64"/>
        <end position="101"/>
    </location>
</feature>
<evidence type="ECO:0000313" key="10">
    <source>
        <dbReference type="Proteomes" id="UP000183918"/>
    </source>
</evidence>
<dbReference type="STRING" id="1122142.SAMN02910414_00685"/>
<evidence type="ECO:0000259" key="6">
    <source>
        <dbReference type="Pfam" id="PF02631"/>
    </source>
</evidence>
<dbReference type="HAMAP" id="MF_01114">
    <property type="entry name" value="RecX"/>
    <property type="match status" value="1"/>
</dbReference>
<dbReference type="InterPro" id="IPR053924">
    <property type="entry name" value="RecX_HTH_2nd"/>
</dbReference>
<dbReference type="OrthoDB" id="9804967at2"/>
<comment type="function">
    <text evidence="5">Modulates RecA activity.</text>
</comment>
<evidence type="ECO:0000256" key="1">
    <source>
        <dbReference type="ARBA" id="ARBA00004496"/>
    </source>
</evidence>
<organism evidence="9 10">
    <name type="scientific">Lachnobacterium bovis DSM 14045</name>
    <dbReference type="NCBI Taxonomy" id="1122142"/>
    <lineage>
        <taxon>Bacteria</taxon>
        <taxon>Bacillati</taxon>
        <taxon>Bacillota</taxon>
        <taxon>Clostridia</taxon>
        <taxon>Lachnospirales</taxon>
        <taxon>Lachnospiraceae</taxon>
        <taxon>Lachnobacterium</taxon>
    </lineage>
</organism>
<evidence type="ECO:0000256" key="4">
    <source>
        <dbReference type="ARBA" id="ARBA00022490"/>
    </source>
</evidence>
<dbReference type="InterPro" id="IPR003783">
    <property type="entry name" value="Regulatory_RecX"/>
</dbReference>
<evidence type="ECO:0000259" key="7">
    <source>
        <dbReference type="Pfam" id="PF21981"/>
    </source>
</evidence>
<name>A0A1H3GWS0_9FIRM</name>
<evidence type="ECO:0000259" key="8">
    <source>
        <dbReference type="Pfam" id="PF21982"/>
    </source>
</evidence>
<dbReference type="Gene3D" id="1.10.10.10">
    <property type="entry name" value="Winged helix-like DNA-binding domain superfamily/Winged helix DNA-binding domain"/>
    <property type="match status" value="2"/>
</dbReference>
<dbReference type="GO" id="GO:0005737">
    <property type="term" value="C:cytoplasm"/>
    <property type="evidence" value="ECO:0007669"/>
    <property type="project" value="UniProtKB-SubCell"/>
</dbReference>
<dbReference type="EMBL" id="FNPG01000007">
    <property type="protein sequence ID" value="SDY07425.1"/>
    <property type="molecule type" value="Genomic_DNA"/>
</dbReference>
<feature type="domain" description="RecX second three-helical" evidence="6">
    <location>
        <begin position="108"/>
        <end position="147"/>
    </location>
</feature>
<dbReference type="PANTHER" id="PTHR33602">
    <property type="entry name" value="REGULATORY PROTEIN RECX FAMILY PROTEIN"/>
    <property type="match status" value="1"/>
</dbReference>
<comment type="similarity">
    <text evidence="2 5">Belongs to the RecX family.</text>
</comment>
<reference evidence="9 10" key="1">
    <citation type="submission" date="2016-10" db="EMBL/GenBank/DDBJ databases">
        <authorList>
            <person name="de Groot N.N."/>
        </authorList>
    </citation>
    <scope>NUCLEOTIDE SEQUENCE [LARGE SCALE GENOMIC DNA]</scope>
    <source>
        <strain evidence="9 10">DSM 14045</strain>
    </source>
</reference>
<dbReference type="Proteomes" id="UP000183918">
    <property type="component" value="Unassembled WGS sequence"/>
</dbReference>